<feature type="region of interest" description="Disordered" evidence="1">
    <location>
        <begin position="840"/>
        <end position="864"/>
    </location>
</feature>
<feature type="compositionally biased region" description="Basic and acidic residues" evidence="1">
    <location>
        <begin position="917"/>
        <end position="934"/>
    </location>
</feature>
<feature type="non-terminal residue" evidence="2">
    <location>
        <position position="1"/>
    </location>
</feature>
<name>A0A146K3Z5_9EUKA</name>
<sequence length="942" mass="110121">LLVNAQKPDNTELLIFTSDLILRNQQIFNSYTELVLQNFINVGVNLLKEGKNKKLIQHFSETFCLMQSVDFNKIQTDQHLFLSVCYLIISRVTEDNEFDFFYSTIKILNNYVFNLNKQNKFIRIIKQKMMLDAIRKTILNAICNIFSPLNANCVIQESVLIFCSMHTDETLYNVLNSCFGNLDKNSFVRVKVLTYKFLDSSQQLSKHGAQQILYILSEYVTYNGNFGQKQLDLLKEIFPESKFADQIQILIKNYTDIFFELQKYSELANNLIKPLQESNLAYLQRNPTKEQLKEPTYENYFCMLYATEKLEQILLQMTDLLSAYDDPRIHVYIDTLYVLYLQTNNPKAARMMELKAELVQKNIPDIYFLLYQILNQRHLLTIQKSDPRSYPINQQPYPNFYIQNGDTTVRELFKTYINDFKSNAYLLLEDFLALLQFYKNQFSFLQQIIYKTSFKLEENNEQENYQRILLEVQKFADVLMQGFPAPALVIRSGTKLPILTSKNLLQIFNKTIKLQKPTKIQNYALSFQYFNTGQQFGTCSTSFQKSCTQMTNKLQTMPIIQINDLIYSQSGCSCLVEMVFQTMACCLRNYDTFVQLVEQQKSIYKLTDCTPLFLGLFPTLVPKFEFYCIIQQQLSFFDKNFYAGQIKRQFLVSEGNKLKVKTIFNNQAQILDLLTPYQEQAEIYSIIKNRCVIQENLVACYPLSDFTNAECKIELVEKDPVYFYQQLADDLGQYQSLQEDYSLQLQERVLLILEDLAWLQKSAISLQKIDLQYEIQHQKRLMSEIVSQSELTKHSIIKKLHSSDIVLNAEVVKQNFKNLALGVKILDIGVEGVGNEQKVEEKAEVQKDELQTETENKTEPRDEKPSFMVKCISNAIQQLKEALKYLSKSKDKGILERVNQVQMMFMNDLSIYQQERREYQNAEQKTKNEGKVDDVQNTNQVN</sequence>
<organism evidence="2">
    <name type="scientific">Trepomonas sp. PC1</name>
    <dbReference type="NCBI Taxonomy" id="1076344"/>
    <lineage>
        <taxon>Eukaryota</taxon>
        <taxon>Metamonada</taxon>
        <taxon>Diplomonadida</taxon>
        <taxon>Hexamitidae</taxon>
        <taxon>Hexamitinae</taxon>
        <taxon>Trepomonas</taxon>
    </lineage>
</organism>
<dbReference type="AlphaFoldDB" id="A0A146K3Z5"/>
<protein>
    <submittedName>
        <fullName evidence="2">Uncharacterized protein</fullName>
    </submittedName>
</protein>
<evidence type="ECO:0000313" key="2">
    <source>
        <dbReference type="EMBL" id="JAP90376.1"/>
    </source>
</evidence>
<feature type="non-terminal residue" evidence="2">
    <location>
        <position position="942"/>
    </location>
</feature>
<dbReference type="EMBL" id="GDID01006230">
    <property type="protein sequence ID" value="JAP90376.1"/>
    <property type="molecule type" value="Transcribed_RNA"/>
</dbReference>
<feature type="region of interest" description="Disordered" evidence="1">
    <location>
        <begin position="917"/>
        <end position="942"/>
    </location>
</feature>
<evidence type="ECO:0000256" key="1">
    <source>
        <dbReference type="SAM" id="MobiDB-lite"/>
    </source>
</evidence>
<gene>
    <name evidence="2" type="ORF">TPC1_30129</name>
</gene>
<reference evidence="2" key="1">
    <citation type="submission" date="2015-07" db="EMBL/GenBank/DDBJ databases">
        <title>Adaptation to a free-living lifestyle via gene acquisitions in the diplomonad Trepomonas sp. PC1.</title>
        <authorList>
            <person name="Xu F."/>
            <person name="Jerlstrom-Hultqvist J."/>
            <person name="Kolisko M."/>
            <person name="Simpson A.G.B."/>
            <person name="Roger A.J."/>
            <person name="Svard S.G."/>
            <person name="Andersson J.O."/>
        </authorList>
    </citation>
    <scope>NUCLEOTIDE SEQUENCE</scope>
    <source>
        <strain evidence="2">PC1</strain>
    </source>
</reference>
<proteinExistence type="predicted"/>
<accession>A0A146K3Z5</accession>